<accession>A0A1M4YZ89</accession>
<protein>
    <submittedName>
        <fullName evidence="2">Uroporphyrinogen decarboxylase (URO-D)</fullName>
    </submittedName>
</protein>
<dbReference type="STRING" id="1122155.SAMN02745158_02538"/>
<proteinExistence type="predicted"/>
<dbReference type="GO" id="GO:0004853">
    <property type="term" value="F:uroporphyrinogen decarboxylase activity"/>
    <property type="evidence" value="ECO:0007669"/>
    <property type="project" value="InterPro"/>
</dbReference>
<dbReference type="PANTHER" id="PTHR47099">
    <property type="entry name" value="METHYLCOBAMIDE:COM METHYLTRANSFERASE MTBA"/>
    <property type="match status" value="1"/>
</dbReference>
<dbReference type="Pfam" id="PF01208">
    <property type="entry name" value="URO-D"/>
    <property type="match status" value="1"/>
</dbReference>
<dbReference type="PANTHER" id="PTHR47099:SF1">
    <property type="entry name" value="METHYLCOBAMIDE:COM METHYLTRANSFERASE MTBA"/>
    <property type="match status" value="1"/>
</dbReference>
<evidence type="ECO:0000313" key="3">
    <source>
        <dbReference type="Proteomes" id="UP000184245"/>
    </source>
</evidence>
<dbReference type="Gene3D" id="3.20.20.210">
    <property type="match status" value="1"/>
</dbReference>
<sequence length="330" mass="36660">MNGKENYLSVLRHGQGEWIPVEGEDLLYTGFEFNSMEKGPAGGGFDGFGVKWAAPESGGGTAIPEPGYFLLNVDNVCDWKKILKFPDPAAYHWKEDAKAQLAGVDRNVTCVDYGDGNGPYERLAAFMGFENALMAMAEEPEAVEELLVAIANFKIRCLDYIAEYYHPDTYTLYDDVATQQCTFMSPDTYREMIKPQHKRIAARARELGMVPILHCCGHAEALIEDFMEEGFDAWASVQPCNNIARLLEKYGDRFCIAGGYDTNGAPGQTSDEAIIKKEIERCFRDYGAKPGYIFAGFILTAAANPEEVWALSGIMCEQAIAYAHEQTKKL</sequence>
<feature type="domain" description="Uroporphyrinogen decarboxylase (URO-D)" evidence="1">
    <location>
        <begin position="118"/>
        <end position="301"/>
    </location>
</feature>
<reference evidence="2 3" key="1">
    <citation type="submission" date="2016-11" db="EMBL/GenBank/DDBJ databases">
        <authorList>
            <person name="Jaros S."/>
            <person name="Januszkiewicz K."/>
            <person name="Wedrychowicz H."/>
        </authorList>
    </citation>
    <scope>NUCLEOTIDE SEQUENCE [LARGE SCALE GENOMIC DNA]</scope>
    <source>
        <strain evidence="2 3">DSM 17459</strain>
    </source>
</reference>
<dbReference type="RefSeq" id="WP_072852299.1">
    <property type="nucleotide sequence ID" value="NZ_FQVI01000013.1"/>
</dbReference>
<dbReference type="EMBL" id="FQVI01000013">
    <property type="protein sequence ID" value="SHF10636.1"/>
    <property type="molecule type" value="Genomic_DNA"/>
</dbReference>
<dbReference type="InterPro" id="IPR052024">
    <property type="entry name" value="Methanogen_methyltrans"/>
</dbReference>
<name>A0A1M4YZ89_9CLOT</name>
<gene>
    <name evidence="2" type="ORF">SAMN02745158_02538</name>
</gene>
<dbReference type="SUPFAM" id="SSF51726">
    <property type="entry name" value="UROD/MetE-like"/>
    <property type="match status" value="1"/>
</dbReference>
<keyword evidence="3" id="KW-1185">Reference proteome</keyword>
<evidence type="ECO:0000313" key="2">
    <source>
        <dbReference type="EMBL" id="SHF10636.1"/>
    </source>
</evidence>
<dbReference type="OrthoDB" id="9815759at2"/>
<evidence type="ECO:0000259" key="1">
    <source>
        <dbReference type="Pfam" id="PF01208"/>
    </source>
</evidence>
<organism evidence="2 3">
    <name type="scientific">Lactonifactor longoviformis DSM 17459</name>
    <dbReference type="NCBI Taxonomy" id="1122155"/>
    <lineage>
        <taxon>Bacteria</taxon>
        <taxon>Bacillati</taxon>
        <taxon>Bacillota</taxon>
        <taxon>Clostridia</taxon>
        <taxon>Eubacteriales</taxon>
        <taxon>Clostridiaceae</taxon>
        <taxon>Lactonifactor</taxon>
    </lineage>
</organism>
<dbReference type="InterPro" id="IPR000257">
    <property type="entry name" value="Uroporphyrinogen_deCOase"/>
</dbReference>
<dbReference type="AlphaFoldDB" id="A0A1M4YZ89"/>
<dbReference type="GO" id="GO:0006779">
    <property type="term" value="P:porphyrin-containing compound biosynthetic process"/>
    <property type="evidence" value="ECO:0007669"/>
    <property type="project" value="InterPro"/>
</dbReference>
<dbReference type="InterPro" id="IPR038071">
    <property type="entry name" value="UROD/MetE-like_sf"/>
</dbReference>
<dbReference type="Proteomes" id="UP000184245">
    <property type="component" value="Unassembled WGS sequence"/>
</dbReference>